<feature type="region of interest" description="Disordered" evidence="1">
    <location>
        <begin position="130"/>
        <end position="152"/>
    </location>
</feature>
<feature type="compositionally biased region" description="Polar residues" evidence="1">
    <location>
        <begin position="1"/>
        <end position="11"/>
    </location>
</feature>
<evidence type="ECO:0000313" key="3">
    <source>
        <dbReference type="Proteomes" id="UP001428341"/>
    </source>
</evidence>
<accession>A0AAP0M508</accession>
<feature type="compositionally biased region" description="Basic and acidic residues" evidence="1">
    <location>
        <begin position="12"/>
        <end position="22"/>
    </location>
</feature>
<evidence type="ECO:0000313" key="2">
    <source>
        <dbReference type="EMBL" id="KAK9194767.1"/>
    </source>
</evidence>
<sequence length="298" mass="32513">MPTNGDRISTNGDRKLELDTSGRAESNGGGGDLSRVVMAPDRASKAMNPSTTNQRQIGSPEKSRRIEAAVPRLFTASIGSFSNAFRMLFGDKIDMEMTGIARSSDRYQPWPVKWPEMEIASRSVFHEGAAEKKSKAEKKLRKEAKKAKNSLRESGTSMVDARVVAKDADVAIRVGEEAAGEGEEVGKSDRKHIVHLEMIVVEEEGIFASFYSFNRYLLMTGCCACRKVVITEPSTMGTKKSRTGGDLEGCDSEIVQLKPVNVSGPMDLGNKMACSRGIARPISFKSVSRVHPTNIECC</sequence>
<feature type="compositionally biased region" description="Basic residues" evidence="1">
    <location>
        <begin position="135"/>
        <end position="149"/>
    </location>
</feature>
<dbReference type="EMBL" id="JBCGBO010000006">
    <property type="protein sequence ID" value="KAK9194767.1"/>
    <property type="molecule type" value="Genomic_DNA"/>
</dbReference>
<reference evidence="2 3" key="1">
    <citation type="submission" date="2024-05" db="EMBL/GenBank/DDBJ databases">
        <title>Haplotype-resolved chromosome-level genome assembly of Huyou (Citrus changshanensis).</title>
        <authorList>
            <person name="Miao C."/>
            <person name="Chen W."/>
            <person name="Wu Y."/>
            <person name="Wang L."/>
            <person name="Zhao S."/>
            <person name="Grierson D."/>
            <person name="Xu C."/>
            <person name="Chen K."/>
        </authorList>
    </citation>
    <scope>NUCLEOTIDE SEQUENCE [LARGE SCALE GENOMIC DNA]</scope>
    <source>
        <strain evidence="2">01-14</strain>
        <tissue evidence="2">Leaf</tissue>
    </source>
</reference>
<evidence type="ECO:0000256" key="1">
    <source>
        <dbReference type="SAM" id="MobiDB-lite"/>
    </source>
</evidence>
<name>A0AAP0M508_9ROSI</name>
<protein>
    <submittedName>
        <fullName evidence="2">Uncharacterized protein</fullName>
    </submittedName>
</protein>
<gene>
    <name evidence="2" type="ORF">WN944_005474</name>
</gene>
<proteinExistence type="predicted"/>
<feature type="compositionally biased region" description="Polar residues" evidence="1">
    <location>
        <begin position="47"/>
        <end position="57"/>
    </location>
</feature>
<organism evidence="2 3">
    <name type="scientific">Citrus x changshan-huyou</name>
    <dbReference type="NCBI Taxonomy" id="2935761"/>
    <lineage>
        <taxon>Eukaryota</taxon>
        <taxon>Viridiplantae</taxon>
        <taxon>Streptophyta</taxon>
        <taxon>Embryophyta</taxon>
        <taxon>Tracheophyta</taxon>
        <taxon>Spermatophyta</taxon>
        <taxon>Magnoliopsida</taxon>
        <taxon>eudicotyledons</taxon>
        <taxon>Gunneridae</taxon>
        <taxon>Pentapetalae</taxon>
        <taxon>rosids</taxon>
        <taxon>malvids</taxon>
        <taxon>Sapindales</taxon>
        <taxon>Rutaceae</taxon>
        <taxon>Aurantioideae</taxon>
        <taxon>Citrus</taxon>
    </lineage>
</organism>
<dbReference type="AlphaFoldDB" id="A0AAP0M508"/>
<dbReference type="Proteomes" id="UP001428341">
    <property type="component" value="Unassembled WGS sequence"/>
</dbReference>
<feature type="region of interest" description="Disordered" evidence="1">
    <location>
        <begin position="1"/>
        <end position="63"/>
    </location>
</feature>
<comment type="caution">
    <text evidence="2">The sequence shown here is derived from an EMBL/GenBank/DDBJ whole genome shotgun (WGS) entry which is preliminary data.</text>
</comment>
<keyword evidence="3" id="KW-1185">Reference proteome</keyword>